<evidence type="ECO:0000313" key="2">
    <source>
        <dbReference type="Proteomes" id="UP001341281"/>
    </source>
</evidence>
<evidence type="ECO:0000313" key="1">
    <source>
        <dbReference type="EMBL" id="WVZ57168.1"/>
    </source>
</evidence>
<dbReference type="EMBL" id="CP144746">
    <property type="protein sequence ID" value="WVZ57168.1"/>
    <property type="molecule type" value="Genomic_DNA"/>
</dbReference>
<proteinExistence type="predicted"/>
<accession>A0AAQ3SMJ7</accession>
<name>A0AAQ3SMJ7_PASNO</name>
<organism evidence="1 2">
    <name type="scientific">Paspalum notatum var. saurae</name>
    <dbReference type="NCBI Taxonomy" id="547442"/>
    <lineage>
        <taxon>Eukaryota</taxon>
        <taxon>Viridiplantae</taxon>
        <taxon>Streptophyta</taxon>
        <taxon>Embryophyta</taxon>
        <taxon>Tracheophyta</taxon>
        <taxon>Spermatophyta</taxon>
        <taxon>Magnoliopsida</taxon>
        <taxon>Liliopsida</taxon>
        <taxon>Poales</taxon>
        <taxon>Poaceae</taxon>
        <taxon>PACMAD clade</taxon>
        <taxon>Panicoideae</taxon>
        <taxon>Andropogonodae</taxon>
        <taxon>Paspaleae</taxon>
        <taxon>Paspalinae</taxon>
        <taxon>Paspalum</taxon>
    </lineage>
</organism>
<sequence length="63" mass="6862">MSNTTQDRISDNTDSVLLFSGNGGCGDNREDPLHLVLSGQTRAEVAVEAGMQRVTRRGVRIRC</sequence>
<dbReference type="AlphaFoldDB" id="A0AAQ3SMJ7"/>
<keyword evidence="2" id="KW-1185">Reference proteome</keyword>
<gene>
    <name evidence="1" type="ORF">U9M48_007587</name>
</gene>
<dbReference type="Proteomes" id="UP001341281">
    <property type="component" value="Chromosome 02"/>
</dbReference>
<protein>
    <submittedName>
        <fullName evidence="1">Uncharacterized protein</fullName>
    </submittedName>
</protein>
<reference evidence="1 2" key="1">
    <citation type="submission" date="2024-02" db="EMBL/GenBank/DDBJ databases">
        <title>High-quality chromosome-scale genome assembly of Pensacola bahiagrass (Paspalum notatum Flugge var. saurae).</title>
        <authorList>
            <person name="Vega J.M."/>
            <person name="Podio M."/>
            <person name="Orjuela J."/>
            <person name="Siena L.A."/>
            <person name="Pessino S.C."/>
            <person name="Combes M.C."/>
            <person name="Mariac C."/>
            <person name="Albertini E."/>
            <person name="Pupilli F."/>
            <person name="Ortiz J.P.A."/>
            <person name="Leblanc O."/>
        </authorList>
    </citation>
    <scope>NUCLEOTIDE SEQUENCE [LARGE SCALE GENOMIC DNA]</scope>
    <source>
        <strain evidence="1">R1</strain>
        <tissue evidence="1">Leaf</tissue>
    </source>
</reference>